<sequence length="210" mass="23958">MRARLAIVAAGLKVEVRELVLRAKPAHMLEISPKGTVPVLWLPDGTVIDESLDVMRWAVGQNFPAEWLVPNAEQQQQCDEWIALLDGEFKRNLDRYKYPHRYHVKTDTDAYTCDPLEHRAVCEEILAQWNAVLVQNGPWLFGANPSFADFAILPFVRQFRIADEAWFDAVPGYDALKLWLHSFLASPLLEKAMVKYTPWQPGDTPLTFPG</sequence>
<dbReference type="PROSITE" id="PS50405">
    <property type="entry name" value="GST_CTER"/>
    <property type="match status" value="1"/>
</dbReference>
<proteinExistence type="predicted"/>
<accession>A0ABX6N9N8</accession>
<dbReference type="EMBL" id="CP053084">
    <property type="protein sequence ID" value="QJR31154.1"/>
    <property type="molecule type" value="Genomic_DNA"/>
</dbReference>
<dbReference type="InterPro" id="IPR036282">
    <property type="entry name" value="Glutathione-S-Trfase_C_sf"/>
</dbReference>
<reference evidence="2 3" key="1">
    <citation type="submission" date="2020-05" db="EMBL/GenBank/DDBJ databases">
        <title>Compete genome of Limnobacter sp. SAORIC-580.</title>
        <authorList>
            <person name="Song J."/>
            <person name="Cho J.-C."/>
        </authorList>
    </citation>
    <scope>NUCLEOTIDE SEQUENCE [LARGE SCALE GENOMIC DNA]</scope>
    <source>
        <strain evidence="2 3">SAORIC-580</strain>
    </source>
</reference>
<dbReference type="CDD" id="cd03196">
    <property type="entry name" value="GST_C_5"/>
    <property type="match status" value="1"/>
</dbReference>
<dbReference type="Gene3D" id="1.20.1050.10">
    <property type="match status" value="1"/>
</dbReference>
<dbReference type="PANTHER" id="PTHR43968">
    <property type="match status" value="1"/>
</dbReference>
<dbReference type="Pfam" id="PF13410">
    <property type="entry name" value="GST_C_2"/>
    <property type="match status" value="1"/>
</dbReference>
<evidence type="ECO:0000259" key="1">
    <source>
        <dbReference type="PROSITE" id="PS50405"/>
    </source>
</evidence>
<dbReference type="SUPFAM" id="SSF52833">
    <property type="entry name" value="Thioredoxin-like"/>
    <property type="match status" value="1"/>
</dbReference>
<dbReference type="Pfam" id="PF13409">
    <property type="entry name" value="GST_N_2"/>
    <property type="match status" value="1"/>
</dbReference>
<dbReference type="InterPro" id="IPR050983">
    <property type="entry name" value="GST_Omega/HSP26"/>
</dbReference>
<dbReference type="SUPFAM" id="SSF47616">
    <property type="entry name" value="GST C-terminal domain-like"/>
    <property type="match status" value="1"/>
</dbReference>
<dbReference type="InterPro" id="IPR036249">
    <property type="entry name" value="Thioredoxin-like_sf"/>
</dbReference>
<dbReference type="Gene3D" id="3.40.30.10">
    <property type="entry name" value="Glutaredoxin"/>
    <property type="match status" value="1"/>
</dbReference>
<evidence type="ECO:0000313" key="2">
    <source>
        <dbReference type="EMBL" id="QJR31154.1"/>
    </source>
</evidence>
<dbReference type="InterPro" id="IPR004045">
    <property type="entry name" value="Glutathione_S-Trfase_N"/>
</dbReference>
<evidence type="ECO:0000313" key="3">
    <source>
        <dbReference type="Proteomes" id="UP000501130"/>
    </source>
</evidence>
<dbReference type="PANTHER" id="PTHR43968:SF6">
    <property type="entry name" value="GLUTATHIONE S-TRANSFERASE OMEGA"/>
    <property type="match status" value="1"/>
</dbReference>
<keyword evidence="3" id="KW-1185">Reference proteome</keyword>
<organism evidence="2 3">
    <name type="scientific">Limnobacter profundi</name>
    <dbReference type="NCBI Taxonomy" id="2732163"/>
    <lineage>
        <taxon>Bacteria</taxon>
        <taxon>Pseudomonadati</taxon>
        <taxon>Pseudomonadota</taxon>
        <taxon>Betaproteobacteria</taxon>
        <taxon>Burkholderiales</taxon>
        <taxon>Burkholderiaceae</taxon>
        <taxon>Limnobacter</taxon>
    </lineage>
</organism>
<protein>
    <submittedName>
        <fullName evidence="2">Glutathione S-transferase</fullName>
    </submittedName>
</protein>
<dbReference type="InterPro" id="IPR010987">
    <property type="entry name" value="Glutathione-S-Trfase_C-like"/>
</dbReference>
<gene>
    <name evidence="2" type="ORF">HKT17_10730</name>
</gene>
<feature type="domain" description="GST C-terminal" evidence="1">
    <location>
        <begin position="71"/>
        <end position="206"/>
    </location>
</feature>
<name>A0ABX6N9N8_9BURK</name>
<dbReference type="Proteomes" id="UP000501130">
    <property type="component" value="Chromosome"/>
</dbReference>